<evidence type="ECO:0000256" key="7">
    <source>
        <dbReference type="ARBA" id="ARBA00022729"/>
    </source>
</evidence>
<dbReference type="FunFam" id="3.80.10.10:FF:000095">
    <property type="entry name" value="LRR receptor-like serine/threonine-protein kinase GSO1"/>
    <property type="match status" value="2"/>
</dbReference>
<dbReference type="PROSITE" id="PS51450">
    <property type="entry name" value="LRR"/>
    <property type="match status" value="1"/>
</dbReference>
<sequence length="961" mass="108534">MASFLYHLKSLYLLSFLSTFVQPLCHVHERSYLLQFKESFVMNMSASSDPWAYSKVSSWTLQEGNNSNCCSWAGVECDEFTGHVIGLDLNSSYLHGSINSTSSLFHLVYLQRLNLADNHFNYSQIPSTISNLSKLTYLDLSFSKFTSQIPLEVSQLSKLSTLNLSRNKLELNKPNLRSLVENLTRLEKLDLSGVSIISTVPNNLANLSALKSLSLRNCGLQGFIPSSLGNLKYLNFLRLSKNNFEGHIPSSLGNLIQLSTLALNSNNLTGPIPFELANLTQLTQLCLYYNIIEGQIPFGLVNLTKLTLLNLAGNNLSGQIPSSINQLKNLEFLDLSMNYFSGTVEFDMFVKLKRLTRLHLSYNQVSLLISETSANRTLQKFHQLGFSLCNLNKFPDFLANQDELEWLDLNENNIHGQVPEWFWKMSKESLRVLSLSYNFLTSLGQHPILVPWTHLVILDLRSNKLQGSLPIPSFSTLEYHVSNNSLTGKIPELLCNMSSLQHLDLSENNLNGSLPQCLHNFGDSLFILDLRRNKFEGSIPQTWTKGSKLTVINFSQNKFQGWLPRSLGKCIMLKVLDLSNNQFNDTFPFWLGKLPNLKILILRSNKFYGSIRILKAKYEFSSLQIVDLSYNNFTGRLPLILFQNWNSSKFDRVDHLTYIQVESSFIMENSLQSYIWIIKYNYSMTMTNKGVNILCGKVQEIFTALDCSSNRFAGEISESIGNLKGLRLLDISNNILTGHIPPSLGNLAELESLDLSQNKLSGEIPQQLMQLTFLEYFNVSHNHLMGPIPEGKQFDTFQSRSFEGNSKLCGRPLTKKCKNYEALPPSTFEESQDSGSPFQIGWKIVVIGYGFGLVVGAAIGHIVTARNRSMSWTPNTELISPFFQYCRHQLICAACFNFCSFSHVLRAPTVDVGYVPNAKYLAHIPHQTQKTAPIRCGICAKIIPFVSVLYRCKFVTVRIDV</sequence>
<feature type="domain" description="Leucine-rich repeat-containing N-terminal plant-type" evidence="15">
    <location>
        <begin position="29"/>
        <end position="78"/>
    </location>
</feature>
<evidence type="ECO:0000256" key="6">
    <source>
        <dbReference type="ARBA" id="ARBA00022692"/>
    </source>
</evidence>
<name>A0AAN7IA15_QUERU</name>
<protein>
    <recommendedName>
        <fullName evidence="15">Leucine-rich repeat-containing N-terminal plant-type domain-containing protein</fullName>
    </recommendedName>
</protein>
<dbReference type="FunFam" id="3.80.10.10:FF:000383">
    <property type="entry name" value="Leucine-rich repeat receptor protein kinase EMS1"/>
    <property type="match status" value="1"/>
</dbReference>
<dbReference type="PANTHER" id="PTHR48061">
    <property type="entry name" value="LEUCINE-RICH REPEAT RECEPTOR PROTEIN KINASE EMS1-LIKE-RELATED"/>
    <property type="match status" value="1"/>
</dbReference>
<evidence type="ECO:0000256" key="9">
    <source>
        <dbReference type="ARBA" id="ARBA00022989"/>
    </source>
</evidence>
<dbReference type="Proteomes" id="UP001324115">
    <property type="component" value="Unassembled WGS sequence"/>
</dbReference>
<evidence type="ECO:0000256" key="11">
    <source>
        <dbReference type="ARBA" id="ARBA00023170"/>
    </source>
</evidence>
<keyword evidence="4" id="KW-0597">Phosphoprotein</keyword>
<evidence type="ECO:0000256" key="5">
    <source>
        <dbReference type="ARBA" id="ARBA00022614"/>
    </source>
</evidence>
<dbReference type="GO" id="GO:0005886">
    <property type="term" value="C:plasma membrane"/>
    <property type="evidence" value="ECO:0007669"/>
    <property type="project" value="UniProtKB-SubCell"/>
</dbReference>
<dbReference type="Pfam" id="PF00560">
    <property type="entry name" value="LRR_1"/>
    <property type="match status" value="6"/>
</dbReference>
<keyword evidence="17" id="KW-1185">Reference proteome</keyword>
<feature type="signal peptide" evidence="14">
    <location>
        <begin position="1"/>
        <end position="23"/>
    </location>
</feature>
<gene>
    <name evidence="16" type="ORF">RGQ29_030077</name>
</gene>
<dbReference type="InterPro" id="IPR003591">
    <property type="entry name" value="Leu-rich_rpt_typical-subtyp"/>
</dbReference>
<dbReference type="SMART" id="SM00369">
    <property type="entry name" value="LRR_TYP"/>
    <property type="match status" value="8"/>
</dbReference>
<keyword evidence="5" id="KW-0433">Leucine-rich repeat</keyword>
<comment type="similarity">
    <text evidence="2">Belongs to the RLP family.</text>
</comment>
<dbReference type="SUPFAM" id="SSF52047">
    <property type="entry name" value="RNI-like"/>
    <property type="match status" value="1"/>
</dbReference>
<dbReference type="EMBL" id="JAXUIC010000009">
    <property type="protein sequence ID" value="KAK4571498.1"/>
    <property type="molecule type" value="Genomic_DNA"/>
</dbReference>
<evidence type="ECO:0000313" key="17">
    <source>
        <dbReference type="Proteomes" id="UP001324115"/>
    </source>
</evidence>
<evidence type="ECO:0000256" key="14">
    <source>
        <dbReference type="SAM" id="SignalP"/>
    </source>
</evidence>
<feature type="transmembrane region" description="Helical" evidence="13">
    <location>
        <begin position="840"/>
        <end position="863"/>
    </location>
</feature>
<dbReference type="SUPFAM" id="SSF52058">
    <property type="entry name" value="L domain-like"/>
    <property type="match status" value="1"/>
</dbReference>
<keyword evidence="9 13" id="KW-1133">Transmembrane helix</keyword>
<dbReference type="PRINTS" id="PR00019">
    <property type="entry name" value="LEURICHRPT"/>
</dbReference>
<comment type="caution">
    <text evidence="16">The sequence shown here is derived from an EMBL/GenBank/DDBJ whole genome shotgun (WGS) entry which is preliminary data.</text>
</comment>
<evidence type="ECO:0000256" key="12">
    <source>
        <dbReference type="ARBA" id="ARBA00023180"/>
    </source>
</evidence>
<keyword evidence="12" id="KW-0325">Glycoprotein</keyword>
<dbReference type="InterPro" id="IPR032675">
    <property type="entry name" value="LRR_dom_sf"/>
</dbReference>
<dbReference type="Pfam" id="PF13855">
    <property type="entry name" value="LRR_8"/>
    <property type="match status" value="2"/>
</dbReference>
<keyword evidence="7 14" id="KW-0732">Signal</keyword>
<evidence type="ECO:0000313" key="16">
    <source>
        <dbReference type="EMBL" id="KAK4571498.1"/>
    </source>
</evidence>
<dbReference type="InterPro" id="IPR046956">
    <property type="entry name" value="RLP23-like"/>
</dbReference>
<comment type="subcellular location">
    <subcellularLocation>
        <location evidence="1">Cell membrane</location>
        <topology evidence="1">Single-pass type I membrane protein</topology>
    </subcellularLocation>
</comment>
<feature type="chain" id="PRO_5042816954" description="Leucine-rich repeat-containing N-terminal plant-type domain-containing protein" evidence="14">
    <location>
        <begin position="24"/>
        <end position="961"/>
    </location>
</feature>
<proteinExistence type="inferred from homology"/>
<dbReference type="FunFam" id="3.80.10.10:FF:000041">
    <property type="entry name" value="LRR receptor-like serine/threonine-protein kinase ERECTA"/>
    <property type="match status" value="1"/>
</dbReference>
<dbReference type="InterPro" id="IPR013210">
    <property type="entry name" value="LRR_N_plant-typ"/>
</dbReference>
<evidence type="ECO:0000256" key="8">
    <source>
        <dbReference type="ARBA" id="ARBA00022737"/>
    </source>
</evidence>
<organism evidence="16 17">
    <name type="scientific">Quercus rubra</name>
    <name type="common">Northern red oak</name>
    <name type="synonym">Quercus borealis</name>
    <dbReference type="NCBI Taxonomy" id="3512"/>
    <lineage>
        <taxon>Eukaryota</taxon>
        <taxon>Viridiplantae</taxon>
        <taxon>Streptophyta</taxon>
        <taxon>Embryophyta</taxon>
        <taxon>Tracheophyta</taxon>
        <taxon>Spermatophyta</taxon>
        <taxon>Magnoliopsida</taxon>
        <taxon>eudicotyledons</taxon>
        <taxon>Gunneridae</taxon>
        <taxon>Pentapetalae</taxon>
        <taxon>rosids</taxon>
        <taxon>fabids</taxon>
        <taxon>Fagales</taxon>
        <taxon>Fagaceae</taxon>
        <taxon>Quercus</taxon>
    </lineage>
</organism>
<evidence type="ECO:0000256" key="1">
    <source>
        <dbReference type="ARBA" id="ARBA00004251"/>
    </source>
</evidence>
<keyword evidence="3" id="KW-1003">Cell membrane</keyword>
<dbReference type="Pfam" id="PF08263">
    <property type="entry name" value="LRRNT_2"/>
    <property type="match status" value="1"/>
</dbReference>
<keyword evidence="11" id="KW-0675">Receptor</keyword>
<reference evidence="16 17" key="1">
    <citation type="journal article" date="2023" name="G3 (Bethesda)">
        <title>A haplotype-resolved chromosome-scale genome for Quercus rubra L. provides insights into the genetics of adaptive traits for red oak species.</title>
        <authorList>
            <person name="Kapoor B."/>
            <person name="Jenkins J."/>
            <person name="Schmutz J."/>
            <person name="Zhebentyayeva T."/>
            <person name="Kuelheim C."/>
            <person name="Coggeshall M."/>
            <person name="Heim C."/>
            <person name="Lasky J.R."/>
            <person name="Leites L."/>
            <person name="Islam-Faridi N."/>
            <person name="Romero-Severson J."/>
            <person name="DeLeo V.L."/>
            <person name="Lucas S.M."/>
            <person name="Lazic D."/>
            <person name="Gailing O."/>
            <person name="Carlson J."/>
            <person name="Staton M."/>
        </authorList>
    </citation>
    <scope>NUCLEOTIDE SEQUENCE [LARGE SCALE GENOMIC DNA]</scope>
    <source>
        <strain evidence="16">Pseudo-F2</strain>
    </source>
</reference>
<dbReference type="PANTHER" id="PTHR48061:SF12">
    <property type="entry name" value="DISEASE RESISTANCE LIKE PROTEIN"/>
    <property type="match status" value="1"/>
</dbReference>
<dbReference type="AlphaFoldDB" id="A0AAN7IA15"/>
<dbReference type="InterPro" id="IPR001611">
    <property type="entry name" value="Leu-rich_rpt"/>
</dbReference>
<evidence type="ECO:0000256" key="2">
    <source>
        <dbReference type="ARBA" id="ARBA00009592"/>
    </source>
</evidence>
<evidence type="ECO:0000259" key="15">
    <source>
        <dbReference type="Pfam" id="PF08263"/>
    </source>
</evidence>
<evidence type="ECO:0000256" key="3">
    <source>
        <dbReference type="ARBA" id="ARBA00022475"/>
    </source>
</evidence>
<keyword evidence="6 13" id="KW-0812">Transmembrane</keyword>
<evidence type="ECO:0000256" key="10">
    <source>
        <dbReference type="ARBA" id="ARBA00023136"/>
    </source>
</evidence>
<keyword evidence="10 13" id="KW-0472">Membrane</keyword>
<accession>A0AAN7IA15</accession>
<evidence type="ECO:0000256" key="13">
    <source>
        <dbReference type="SAM" id="Phobius"/>
    </source>
</evidence>
<dbReference type="Gene3D" id="3.80.10.10">
    <property type="entry name" value="Ribonuclease Inhibitor"/>
    <property type="match status" value="5"/>
</dbReference>
<feature type="non-terminal residue" evidence="16">
    <location>
        <position position="961"/>
    </location>
</feature>
<evidence type="ECO:0000256" key="4">
    <source>
        <dbReference type="ARBA" id="ARBA00022553"/>
    </source>
</evidence>
<keyword evidence="8" id="KW-0677">Repeat</keyword>